<dbReference type="EMBL" id="FJUX01000006">
    <property type="protein sequence ID" value="CZS90725.1"/>
    <property type="molecule type" value="Genomic_DNA"/>
</dbReference>
<dbReference type="Proteomes" id="UP000178912">
    <property type="component" value="Unassembled WGS sequence"/>
</dbReference>
<organism evidence="1 2">
    <name type="scientific">Rhynchosporium agropyri</name>
    <dbReference type="NCBI Taxonomy" id="914238"/>
    <lineage>
        <taxon>Eukaryota</taxon>
        <taxon>Fungi</taxon>
        <taxon>Dikarya</taxon>
        <taxon>Ascomycota</taxon>
        <taxon>Pezizomycotina</taxon>
        <taxon>Leotiomycetes</taxon>
        <taxon>Helotiales</taxon>
        <taxon>Ploettnerulaceae</taxon>
        <taxon>Rhynchosporium</taxon>
    </lineage>
</organism>
<evidence type="ECO:0000313" key="2">
    <source>
        <dbReference type="Proteomes" id="UP000178912"/>
    </source>
</evidence>
<name>A0A1E1JXT0_9HELO</name>
<sequence length="107" mass="11952">MNAYRHLADGQILTRADHDQRCRSALRLGEKWAGMSALMILSKPGKAYFLALSSFAMIPTNSALIDRVVDLFGALSGRSEAHPFSRVLTYLTREKVKAKAKKRLVFV</sequence>
<protein>
    <submittedName>
        <fullName evidence="1">Uncharacterized protein</fullName>
    </submittedName>
</protein>
<gene>
    <name evidence="1" type="ORF">RAG0_01663</name>
</gene>
<keyword evidence="2" id="KW-1185">Reference proteome</keyword>
<reference evidence="2" key="1">
    <citation type="submission" date="2016-03" db="EMBL/GenBank/DDBJ databases">
        <authorList>
            <person name="Guldener U."/>
        </authorList>
    </citation>
    <scope>NUCLEOTIDE SEQUENCE [LARGE SCALE GENOMIC DNA]</scope>
    <source>
        <strain evidence="2">04CH-RAC-A.6.1</strain>
    </source>
</reference>
<proteinExistence type="predicted"/>
<accession>A0A1E1JXT0</accession>
<dbReference type="AlphaFoldDB" id="A0A1E1JXT0"/>
<evidence type="ECO:0000313" key="1">
    <source>
        <dbReference type="EMBL" id="CZS90725.1"/>
    </source>
</evidence>